<dbReference type="Gene3D" id="3.50.50.60">
    <property type="entry name" value="FAD/NAD(P)-binding domain"/>
    <property type="match status" value="1"/>
</dbReference>
<evidence type="ECO:0000256" key="3">
    <source>
        <dbReference type="ARBA" id="ARBA00022857"/>
    </source>
</evidence>
<evidence type="ECO:0000256" key="1">
    <source>
        <dbReference type="ARBA" id="ARBA00022630"/>
    </source>
</evidence>
<reference evidence="6 7" key="1">
    <citation type="submission" date="2024-02" db="EMBL/GenBank/DDBJ databases">
        <title>First draft genome assembly of two strains of Seiridium cardinale.</title>
        <authorList>
            <person name="Emiliani G."/>
            <person name="Scali E."/>
        </authorList>
    </citation>
    <scope>NUCLEOTIDE SEQUENCE [LARGE SCALE GENOMIC DNA]</scope>
    <source>
        <strain evidence="6 7">BM-138-000479</strain>
    </source>
</reference>
<keyword evidence="3" id="KW-0521">NADP</keyword>
<proteinExistence type="predicted"/>
<evidence type="ECO:0000256" key="2">
    <source>
        <dbReference type="ARBA" id="ARBA00022827"/>
    </source>
</evidence>
<keyword evidence="6" id="KW-0503">Monooxygenase</keyword>
<dbReference type="PANTHER" id="PTHR43098:SF5">
    <property type="entry name" value="DUAL-FUNCTIONAL MONOOXYGENASE_METHYLTRANSFERASE PSOF"/>
    <property type="match status" value="1"/>
</dbReference>
<dbReference type="InterPro" id="IPR050775">
    <property type="entry name" value="FAD-binding_Monooxygenases"/>
</dbReference>
<dbReference type="EMBL" id="JARVKM010000076">
    <property type="protein sequence ID" value="KAK9771340.1"/>
    <property type="molecule type" value="Genomic_DNA"/>
</dbReference>
<dbReference type="Proteomes" id="UP001465668">
    <property type="component" value="Unassembled WGS sequence"/>
</dbReference>
<dbReference type="InterPro" id="IPR036188">
    <property type="entry name" value="FAD/NAD-bd_sf"/>
</dbReference>
<comment type="caution">
    <text evidence="6">The sequence shown here is derived from an EMBL/GenBank/DDBJ whole genome shotgun (WGS) entry which is preliminary data.</text>
</comment>
<feature type="region of interest" description="Disordered" evidence="5">
    <location>
        <begin position="205"/>
        <end position="250"/>
    </location>
</feature>
<keyword evidence="2" id="KW-0274">FAD</keyword>
<accession>A0ABR2XCB3</accession>
<sequence>MATDPSLMPSAPTNINAHYDEVWDLVRNSAVGFGFPESTIPMFSVSDEERQRIYQDAWDKGNGLRFMFGPSSDVTSSEETNKSAADFIKSKSKILETVKGRESARKLNRHGIIPRGLQPGQREFVLVEIGTLQRIISAGAVTSDGVERSLDAVVLATGFDAVTGSYTRTKIRGGGGKTIQKHWEDTLPLYLGKAIPGSLSLFMISGPTTSSPTRRPKRRRKSSSLQVTRSIRASGPWWRRRPKWTRSGPC</sequence>
<evidence type="ECO:0000256" key="4">
    <source>
        <dbReference type="ARBA" id="ARBA00023002"/>
    </source>
</evidence>
<evidence type="ECO:0000313" key="7">
    <source>
        <dbReference type="Proteomes" id="UP001465668"/>
    </source>
</evidence>
<keyword evidence="4" id="KW-0560">Oxidoreductase</keyword>
<evidence type="ECO:0000256" key="5">
    <source>
        <dbReference type="SAM" id="MobiDB-lite"/>
    </source>
</evidence>
<name>A0ABR2XCB3_9PEZI</name>
<keyword evidence="7" id="KW-1185">Reference proteome</keyword>
<dbReference type="PANTHER" id="PTHR43098">
    <property type="entry name" value="L-ORNITHINE N(5)-MONOOXYGENASE-RELATED"/>
    <property type="match status" value="1"/>
</dbReference>
<organism evidence="6 7">
    <name type="scientific">Seiridium cardinale</name>
    <dbReference type="NCBI Taxonomy" id="138064"/>
    <lineage>
        <taxon>Eukaryota</taxon>
        <taxon>Fungi</taxon>
        <taxon>Dikarya</taxon>
        <taxon>Ascomycota</taxon>
        <taxon>Pezizomycotina</taxon>
        <taxon>Sordariomycetes</taxon>
        <taxon>Xylariomycetidae</taxon>
        <taxon>Amphisphaeriales</taxon>
        <taxon>Sporocadaceae</taxon>
        <taxon>Seiridium</taxon>
    </lineage>
</organism>
<keyword evidence="1" id="KW-0285">Flavoprotein</keyword>
<gene>
    <name evidence="6" type="ORF">SCAR479_11946</name>
</gene>
<dbReference type="GO" id="GO:0004497">
    <property type="term" value="F:monooxygenase activity"/>
    <property type="evidence" value="ECO:0007669"/>
    <property type="project" value="UniProtKB-KW"/>
</dbReference>
<dbReference type="SUPFAM" id="SSF51905">
    <property type="entry name" value="FAD/NAD(P)-binding domain"/>
    <property type="match status" value="1"/>
</dbReference>
<evidence type="ECO:0000313" key="6">
    <source>
        <dbReference type="EMBL" id="KAK9771340.1"/>
    </source>
</evidence>
<protein>
    <submittedName>
        <fullName evidence="6">Cyclohexanone monooxygenase</fullName>
    </submittedName>
</protein>